<dbReference type="GO" id="GO:0007076">
    <property type="term" value="P:mitotic chromosome condensation"/>
    <property type="evidence" value="ECO:0007669"/>
    <property type="project" value="InterPro"/>
</dbReference>
<comment type="subcellular location">
    <subcellularLocation>
        <location evidence="2">Chromosome</location>
    </subcellularLocation>
    <subcellularLocation>
        <location evidence="3">Cytoplasm</location>
    </subcellularLocation>
    <subcellularLocation>
        <location evidence="1">Nucleus</location>
    </subcellularLocation>
</comment>
<evidence type="ECO:0000256" key="11">
    <source>
        <dbReference type="ARBA" id="ARBA00023067"/>
    </source>
</evidence>
<dbReference type="InterPro" id="IPR032682">
    <property type="entry name" value="Cnd1_C"/>
</dbReference>
<evidence type="ECO:0000256" key="7">
    <source>
        <dbReference type="ARBA" id="ARBA00022490"/>
    </source>
</evidence>
<keyword evidence="12" id="KW-0539">Nucleus</keyword>
<keyword evidence="9" id="KW-0132">Cell division</keyword>
<dbReference type="Pfam" id="PF12717">
    <property type="entry name" value="Cnd1"/>
    <property type="match status" value="1"/>
</dbReference>
<dbReference type="GO" id="GO:0000796">
    <property type="term" value="C:condensin complex"/>
    <property type="evidence" value="ECO:0007669"/>
    <property type="project" value="TreeGrafter"/>
</dbReference>
<dbReference type="InterPro" id="IPR007673">
    <property type="entry name" value="Condensin_cplx_su1"/>
</dbReference>
<organism evidence="20 21">
    <name type="scientific">Picathartes gymnocephalus</name>
    <name type="common">White-necked rockfowl</name>
    <dbReference type="NCBI Taxonomy" id="175131"/>
    <lineage>
        <taxon>Eukaryota</taxon>
        <taxon>Metazoa</taxon>
        <taxon>Chordata</taxon>
        <taxon>Craniata</taxon>
        <taxon>Vertebrata</taxon>
        <taxon>Euteleostomi</taxon>
        <taxon>Archelosauria</taxon>
        <taxon>Archosauria</taxon>
        <taxon>Dinosauria</taxon>
        <taxon>Saurischia</taxon>
        <taxon>Theropoda</taxon>
        <taxon>Coelurosauria</taxon>
        <taxon>Aves</taxon>
        <taxon>Neognathae</taxon>
        <taxon>Neoaves</taxon>
        <taxon>Telluraves</taxon>
        <taxon>Australaves</taxon>
        <taxon>Passeriformes</taxon>
        <taxon>Picathartidae</taxon>
        <taxon>Picathartes</taxon>
    </lineage>
</organism>
<evidence type="ECO:0000256" key="8">
    <source>
        <dbReference type="ARBA" id="ARBA00022553"/>
    </source>
</evidence>
<dbReference type="EMBL" id="WEKY01036531">
    <property type="protein sequence ID" value="NWI43186.1"/>
    <property type="molecule type" value="Genomic_DNA"/>
</dbReference>
<feature type="non-terminal residue" evidence="20">
    <location>
        <position position="1"/>
    </location>
</feature>
<dbReference type="Gene3D" id="1.25.10.10">
    <property type="entry name" value="Leucine-rich Repeat Variant"/>
    <property type="match status" value="1"/>
</dbReference>
<dbReference type="GO" id="GO:0051301">
    <property type="term" value="P:cell division"/>
    <property type="evidence" value="ECO:0007669"/>
    <property type="project" value="UniProtKB-KW"/>
</dbReference>
<keyword evidence="7" id="KW-0963">Cytoplasm</keyword>
<dbReference type="GO" id="GO:0005737">
    <property type="term" value="C:cytoplasm"/>
    <property type="evidence" value="ECO:0007669"/>
    <property type="project" value="UniProtKB-SubCell"/>
</dbReference>
<keyword evidence="11" id="KW-0226">DNA condensation</keyword>
<feature type="compositionally biased region" description="Basic and acidic residues" evidence="17">
    <location>
        <begin position="955"/>
        <end position="967"/>
    </location>
</feature>
<dbReference type="InterPro" id="IPR024324">
    <property type="entry name" value="Condensin_cplx_su1_N"/>
</dbReference>
<feature type="compositionally biased region" description="Polar residues" evidence="17">
    <location>
        <begin position="1309"/>
        <end position="1328"/>
    </location>
</feature>
<dbReference type="GO" id="GO:0000779">
    <property type="term" value="C:condensed chromosome, centromeric region"/>
    <property type="evidence" value="ECO:0007669"/>
    <property type="project" value="TreeGrafter"/>
</dbReference>
<evidence type="ECO:0000256" key="17">
    <source>
        <dbReference type="SAM" id="MobiDB-lite"/>
    </source>
</evidence>
<evidence type="ECO:0000256" key="1">
    <source>
        <dbReference type="ARBA" id="ARBA00004123"/>
    </source>
</evidence>
<evidence type="ECO:0000256" key="15">
    <source>
        <dbReference type="ARBA" id="ARBA00080470"/>
    </source>
</evidence>
<gene>
    <name evidence="20" type="primary">Ncapd2</name>
    <name evidence="20" type="ORF">PICGYM_R01608</name>
</gene>
<evidence type="ECO:0000259" key="19">
    <source>
        <dbReference type="Pfam" id="PF12922"/>
    </source>
</evidence>
<dbReference type="GO" id="GO:0010032">
    <property type="term" value="P:meiotic chromosome condensation"/>
    <property type="evidence" value="ECO:0007669"/>
    <property type="project" value="TreeGrafter"/>
</dbReference>
<protein>
    <recommendedName>
        <fullName evidence="5">Condensin complex subunit 1</fullName>
    </recommendedName>
    <alternativeName>
        <fullName evidence="16">Chromosome condensation-related SMC-associated protein 1</fullName>
    </alternativeName>
    <alternativeName>
        <fullName evidence="15">Chromosome-associated protein D2</fullName>
    </alternativeName>
    <alternativeName>
        <fullName evidence="14">Non-SMC condensin I complex subunit D2</fullName>
    </alternativeName>
</protein>
<dbReference type="InterPro" id="IPR026971">
    <property type="entry name" value="CND1/NCAPD3"/>
</dbReference>
<evidence type="ECO:0000256" key="10">
    <source>
        <dbReference type="ARBA" id="ARBA00022776"/>
    </source>
</evidence>
<keyword evidence="13" id="KW-0131">Cell cycle</keyword>
<comment type="caution">
    <text evidence="20">The sequence shown here is derived from an EMBL/GenBank/DDBJ whole genome shotgun (WGS) entry which is preliminary data.</text>
</comment>
<evidence type="ECO:0000256" key="13">
    <source>
        <dbReference type="ARBA" id="ARBA00023306"/>
    </source>
</evidence>
<feature type="region of interest" description="Disordered" evidence="17">
    <location>
        <begin position="1309"/>
        <end position="1419"/>
    </location>
</feature>
<evidence type="ECO:0000256" key="2">
    <source>
        <dbReference type="ARBA" id="ARBA00004286"/>
    </source>
</evidence>
<dbReference type="PANTHER" id="PTHR14222">
    <property type="entry name" value="CONDENSIN"/>
    <property type="match status" value="1"/>
</dbReference>
<feature type="compositionally biased region" description="Acidic residues" evidence="17">
    <location>
        <begin position="1384"/>
        <end position="1395"/>
    </location>
</feature>
<evidence type="ECO:0000256" key="6">
    <source>
        <dbReference type="ARBA" id="ARBA00022454"/>
    </source>
</evidence>
<feature type="compositionally biased region" description="Basic and acidic residues" evidence="17">
    <location>
        <begin position="583"/>
        <end position="595"/>
    </location>
</feature>
<dbReference type="PANTHER" id="PTHR14222:SF2">
    <property type="entry name" value="CONDENSIN COMPLEX SUBUNIT 1"/>
    <property type="match status" value="1"/>
</dbReference>
<evidence type="ECO:0000256" key="16">
    <source>
        <dbReference type="ARBA" id="ARBA00081485"/>
    </source>
</evidence>
<dbReference type="GO" id="GO:0042393">
    <property type="term" value="F:histone binding"/>
    <property type="evidence" value="ECO:0007669"/>
    <property type="project" value="TreeGrafter"/>
</dbReference>
<dbReference type="SUPFAM" id="SSF48371">
    <property type="entry name" value="ARM repeat"/>
    <property type="match status" value="1"/>
</dbReference>
<feature type="region of interest" description="Disordered" evidence="17">
    <location>
        <begin position="955"/>
        <end position="987"/>
    </location>
</feature>
<feature type="domain" description="Condensin complex subunit 1 N-terminal" evidence="19">
    <location>
        <begin position="75"/>
        <end position="238"/>
    </location>
</feature>
<comment type="similarity">
    <text evidence="4">Belongs to the CND1 (condensin subunit 1) family.</text>
</comment>
<feature type="compositionally biased region" description="Polar residues" evidence="17">
    <location>
        <begin position="1341"/>
        <end position="1350"/>
    </location>
</feature>
<dbReference type="Pfam" id="PF12922">
    <property type="entry name" value="Cnd1_N"/>
    <property type="match status" value="1"/>
</dbReference>
<evidence type="ECO:0000313" key="20">
    <source>
        <dbReference type="EMBL" id="NWI43186.1"/>
    </source>
</evidence>
<evidence type="ECO:0000256" key="14">
    <source>
        <dbReference type="ARBA" id="ARBA00075131"/>
    </source>
</evidence>
<evidence type="ECO:0000256" key="9">
    <source>
        <dbReference type="ARBA" id="ARBA00022618"/>
    </source>
</evidence>
<reference evidence="20" key="1">
    <citation type="submission" date="2019-10" db="EMBL/GenBank/DDBJ databases">
        <title>Bird 10,000 Genomes (B10K) Project - Family phase.</title>
        <authorList>
            <person name="Zhang G."/>
        </authorList>
    </citation>
    <scope>NUCLEOTIDE SEQUENCE</scope>
    <source>
        <strain evidence="20">B10K-DU-012-30</strain>
        <tissue evidence="20">Muscle</tissue>
    </source>
</reference>
<sequence>MAVAPEFHLPLAPADLLRDGGPGRYMVQEVLPARELPPALAAFRAAFRARGALAVLQHFDCVYSVLHHFRTTATAVKEDALELMMHVVSHHSNELPAVLNDSGLSRADRAAHLNALKMNCYLLTGLMDAFEMETCKNSCLEADPGRKNRKNPAKTSGSLWEEEKEPLLQLLTQLLQLDLRQLWGGLTVEEEFVSLMTGSCCRILENPSIGLQRYRVTREAVTHLLAAALVHCDHMFSATLKITQMLQHFEHVAPVFAQAVSLWAKEYGLKSLVGELLREIGQKCPQDLAREASGVKGYATFISELAEQIPALVLSNMSVLLPHLDGESYAMRNAILAAMAEVLVQVLNGDKLEEAARGTRDKFLDMLQAHVCDVHSFVRSRVLQLFTRIVQCKASLCWGSGALPLTHFQSVVSLAVGRLKDKSVIVVKNAIQLLATFLSNNPFSSKLSCTDLDEPLKKEVQKLKEMRDRSRPTAAPAITPEEEWEAMLPEVRTATQQLFQPLQEGEEEVLEVEETVERTVEQITGLLKRLNYKSAACLTQKALCRFQGKEPFSGPGEENEEATILGVLKRLYTGSCPGENGEDPPHDNSSDKIEEVVQEEQPQTELVKQEMLVQYLQDAYSFSVKITEALNLISKMMYENSVSVVQEAIEFFVTVSQFGVPQALLGVRRMLPLIWSKEPGIKEAVLNAYRRLYLSPSKGSERAKAQALVHSLSLIMVDASLGTIQCLEEIISEFVQKDEIKPAVTQLLWERFTEKSPCSSLERRAAVMLLGMMARGKPEIIGGNLDILVTVGLSEKACEDYRLPQEVCNVISKLASTPKPAPEKKSAPFRLPQNHMLFGHLSETVSKGFAQPSSHWIPFMEAAVTLIYQLAEGAEEICADILHACSQQVLEKLREADEQKADAGDSPCRVSDGAGSLPTFLLLHLVSLVGQVALQQVAYLEVSVSAELRRRRVLKEEKTKKQSDTSTKKQRPRSTGNETTMEEELGLVGATADDTEAELIRSICETELLDGKYLFSAFVPLVLKICNNPGLYTDSALSAATALTLGKLCMISSEFCDSHLRLLFTMMEKSTLSGVRSNLIIAAGDLAIRFPNLVEPWTSHLYARLRDPCPSVRQTAGLVMTHLILKDMVKVKGQVSEMATLLIDPEEAIVGVAQNFFSELANKASGCSGTNLCSAQGNAVYNLLPDIISHLSDPNSGIEEESFHTIMRHLFSYITKDKQTESLVEKLCQRFRTARTERQYRDLSHCLALLPVSDRGLHKLQDNYDCFADKLQDPAVYSCFQTVLARFRRAGIKPETKALAEELEQKLSASHNRGLDSTETCQDGSQTPMPLPAKRKPIGSSRRQPLSPANTDDDFVTPPSHTLRNHKRAQKRPPRKKAIITFSSDEENNSEDELLAELREEETPTKTTPITRSSARRLR</sequence>
<evidence type="ECO:0000256" key="5">
    <source>
        <dbReference type="ARBA" id="ARBA00016064"/>
    </source>
</evidence>
<keyword evidence="21" id="KW-1185">Reference proteome</keyword>
<accession>A0A851BSC7</accession>
<proteinExistence type="inferred from homology"/>
<evidence type="ECO:0000256" key="4">
    <source>
        <dbReference type="ARBA" id="ARBA00009606"/>
    </source>
</evidence>
<evidence type="ECO:0000256" key="3">
    <source>
        <dbReference type="ARBA" id="ARBA00004496"/>
    </source>
</evidence>
<dbReference type="InterPro" id="IPR016024">
    <property type="entry name" value="ARM-type_fold"/>
</dbReference>
<feature type="compositionally biased region" description="Basic residues" evidence="17">
    <location>
        <begin position="1363"/>
        <end position="1378"/>
    </location>
</feature>
<name>A0A851BSC7_PICGY</name>
<dbReference type="Proteomes" id="UP000631391">
    <property type="component" value="Unassembled WGS sequence"/>
</dbReference>
<evidence type="ECO:0000256" key="12">
    <source>
        <dbReference type="ARBA" id="ARBA00023242"/>
    </source>
</evidence>
<keyword evidence="8" id="KW-0597">Phosphoprotein</keyword>
<dbReference type="InterPro" id="IPR011989">
    <property type="entry name" value="ARM-like"/>
</dbReference>
<keyword evidence="6" id="KW-0158">Chromosome</keyword>
<evidence type="ECO:0000313" key="21">
    <source>
        <dbReference type="Proteomes" id="UP000631391"/>
    </source>
</evidence>
<feature type="region of interest" description="Disordered" evidence="17">
    <location>
        <begin position="141"/>
        <end position="160"/>
    </location>
</feature>
<feature type="non-terminal residue" evidence="20">
    <location>
        <position position="1419"/>
    </location>
</feature>
<feature type="region of interest" description="Disordered" evidence="17">
    <location>
        <begin position="575"/>
        <end position="600"/>
    </location>
</feature>
<dbReference type="FunFam" id="1.25.10.10:FF:000695">
    <property type="entry name" value="Condensin complex subunit 1"/>
    <property type="match status" value="1"/>
</dbReference>
<evidence type="ECO:0000259" key="18">
    <source>
        <dbReference type="Pfam" id="PF12717"/>
    </source>
</evidence>
<feature type="domain" description="Condensin complex subunit 1 C-terminal" evidence="18">
    <location>
        <begin position="1075"/>
        <end position="1247"/>
    </location>
</feature>
<dbReference type="PIRSF" id="PIRSF017127">
    <property type="entry name" value="Condensin_D2"/>
    <property type="match status" value="1"/>
</dbReference>
<dbReference type="GO" id="GO:0005634">
    <property type="term" value="C:nucleus"/>
    <property type="evidence" value="ECO:0007669"/>
    <property type="project" value="UniProtKB-SubCell"/>
</dbReference>
<dbReference type="OrthoDB" id="436262at2759"/>
<keyword evidence="10" id="KW-0498">Mitosis</keyword>